<dbReference type="PANTHER" id="PTHR36974:SF1">
    <property type="entry name" value="DOXX FAMILY MEMBRANE PROTEIN"/>
    <property type="match status" value="1"/>
</dbReference>
<reference evidence="7 8" key="1">
    <citation type="journal article" date="2019" name="Int. J. Syst. Evol. Microbiol.">
        <title>The Global Catalogue of Microorganisms (GCM) 10K type strain sequencing project: providing services to taxonomists for standard genome sequencing and annotation.</title>
        <authorList>
            <consortium name="The Broad Institute Genomics Platform"/>
            <consortium name="The Broad Institute Genome Sequencing Center for Infectious Disease"/>
            <person name="Wu L."/>
            <person name="Ma J."/>
        </authorList>
    </citation>
    <scope>NUCLEOTIDE SEQUENCE [LARGE SCALE GENOMIC DNA]</scope>
    <source>
        <strain evidence="7 8">DT85</strain>
    </source>
</reference>
<evidence type="ECO:0000313" key="7">
    <source>
        <dbReference type="EMBL" id="MFC7235202.1"/>
    </source>
</evidence>
<feature type="transmembrane region" description="Helical" evidence="5">
    <location>
        <begin position="12"/>
        <end position="32"/>
    </location>
</feature>
<dbReference type="PANTHER" id="PTHR36974">
    <property type="entry name" value="MEMBRANE PROTEIN-RELATED"/>
    <property type="match status" value="1"/>
</dbReference>
<evidence type="ECO:0000256" key="1">
    <source>
        <dbReference type="ARBA" id="ARBA00004141"/>
    </source>
</evidence>
<dbReference type="InterPro" id="IPR009908">
    <property type="entry name" value="Methylamine_util_MauE"/>
</dbReference>
<sequence length="129" mass="14234">MDLPRLKRPLRYAMALFYVVAGVSHFLAPRAFERAVPPAFPRPRALVHLSGVAEILLGVGVLFERTRRLSAWGLVALLAAVFPANVHIARGGLDDTVPDAVAGLVRAAGWARLPLQPVLMAWAWWYTRE</sequence>
<protein>
    <submittedName>
        <fullName evidence="7">MauE/DoxX family redox-associated membrane protein</fullName>
    </submittedName>
</protein>
<keyword evidence="4 5" id="KW-0472">Membrane</keyword>
<evidence type="ECO:0000256" key="5">
    <source>
        <dbReference type="SAM" id="Phobius"/>
    </source>
</evidence>
<keyword evidence="2 5" id="KW-0812">Transmembrane</keyword>
<evidence type="ECO:0000256" key="2">
    <source>
        <dbReference type="ARBA" id="ARBA00022692"/>
    </source>
</evidence>
<organism evidence="7 8">
    <name type="scientific">Halosegnis marinus</name>
    <dbReference type="NCBI Taxonomy" id="3034023"/>
    <lineage>
        <taxon>Archaea</taxon>
        <taxon>Methanobacteriati</taxon>
        <taxon>Methanobacteriota</taxon>
        <taxon>Stenosarchaea group</taxon>
        <taxon>Halobacteria</taxon>
        <taxon>Halobacteriales</taxon>
        <taxon>Natronomonadaceae</taxon>
        <taxon>Halosegnis</taxon>
    </lineage>
</organism>
<dbReference type="AlphaFoldDB" id="A0ABD5ZNQ3"/>
<feature type="transmembrane region" description="Helical" evidence="5">
    <location>
        <begin position="109"/>
        <end position="127"/>
    </location>
</feature>
<keyword evidence="3 5" id="KW-1133">Transmembrane helix</keyword>
<name>A0ABD5ZNQ3_9EURY</name>
<dbReference type="RefSeq" id="WP_276233336.1">
    <property type="nucleotide sequence ID" value="NZ_CP119802.1"/>
</dbReference>
<evidence type="ECO:0000313" key="8">
    <source>
        <dbReference type="Proteomes" id="UP001596398"/>
    </source>
</evidence>
<evidence type="ECO:0000256" key="3">
    <source>
        <dbReference type="ARBA" id="ARBA00022989"/>
    </source>
</evidence>
<dbReference type="EMBL" id="JBHTAP010000001">
    <property type="protein sequence ID" value="MFC7235202.1"/>
    <property type="molecule type" value="Genomic_DNA"/>
</dbReference>
<accession>A0ABD5ZNQ3</accession>
<feature type="transmembrane region" description="Helical" evidence="5">
    <location>
        <begin position="70"/>
        <end position="89"/>
    </location>
</feature>
<dbReference type="Proteomes" id="UP001596398">
    <property type="component" value="Unassembled WGS sequence"/>
</dbReference>
<comment type="subcellular location">
    <subcellularLocation>
        <location evidence="1">Membrane</location>
        <topology evidence="1">Multi-pass membrane protein</topology>
    </subcellularLocation>
</comment>
<feature type="transmembrane region" description="Helical" evidence="5">
    <location>
        <begin position="44"/>
        <end position="63"/>
    </location>
</feature>
<dbReference type="GO" id="GO:0016020">
    <property type="term" value="C:membrane"/>
    <property type="evidence" value="ECO:0007669"/>
    <property type="project" value="UniProtKB-SubCell"/>
</dbReference>
<comment type="caution">
    <text evidence="7">The sequence shown here is derived from an EMBL/GenBank/DDBJ whole genome shotgun (WGS) entry which is preliminary data.</text>
</comment>
<feature type="domain" description="Methylamine utilisation protein MauE" evidence="6">
    <location>
        <begin position="10"/>
        <end position="81"/>
    </location>
</feature>
<evidence type="ECO:0000259" key="6">
    <source>
        <dbReference type="Pfam" id="PF07291"/>
    </source>
</evidence>
<keyword evidence="8" id="KW-1185">Reference proteome</keyword>
<evidence type="ECO:0000256" key="4">
    <source>
        <dbReference type="ARBA" id="ARBA00023136"/>
    </source>
</evidence>
<dbReference type="GeneID" id="79266891"/>
<proteinExistence type="predicted"/>
<dbReference type="Pfam" id="PF07291">
    <property type="entry name" value="MauE"/>
    <property type="match status" value="1"/>
</dbReference>
<gene>
    <name evidence="7" type="ORF">ACFQJ4_07740</name>
</gene>